<keyword evidence="4" id="KW-0732">Signal</keyword>
<evidence type="ECO:0000259" key="5">
    <source>
        <dbReference type="Pfam" id="PF00884"/>
    </source>
</evidence>
<name>A0A5K7XBU5_9BACT</name>
<comment type="similarity">
    <text evidence="1">Belongs to the sulfatase family.</text>
</comment>
<evidence type="ECO:0000256" key="1">
    <source>
        <dbReference type="ARBA" id="ARBA00008779"/>
    </source>
</evidence>
<dbReference type="PANTHER" id="PTHR43751">
    <property type="entry name" value="SULFATASE"/>
    <property type="match status" value="1"/>
</dbReference>
<proteinExistence type="inferred from homology"/>
<dbReference type="CDD" id="cd16027">
    <property type="entry name" value="SGSH"/>
    <property type="match status" value="1"/>
</dbReference>
<accession>A0A5K7XBU5</accession>
<dbReference type="InterPro" id="IPR052701">
    <property type="entry name" value="GAG_Ulvan_Degrading_Sulfatases"/>
</dbReference>
<dbReference type="Gene3D" id="3.40.720.10">
    <property type="entry name" value="Alkaline Phosphatase, subunit A"/>
    <property type="match status" value="1"/>
</dbReference>
<keyword evidence="2" id="KW-0378">Hydrolase</keyword>
<reference evidence="7" key="1">
    <citation type="submission" date="2019-10" db="EMBL/GenBank/DDBJ databases">
        <title>Lacipirellula parvula gen. nov., sp. nov., representing a lineage of planctomycetes widespread in freshwater anoxic habitats, and description of the family Lacipirellulaceae.</title>
        <authorList>
            <person name="Dedysh S.N."/>
            <person name="Kulichevskaya I.S."/>
            <person name="Beletsky A.V."/>
            <person name="Rakitin A.L."/>
            <person name="Mardanov A.V."/>
            <person name="Ivanova A.A."/>
            <person name="Saltykova V.X."/>
            <person name="Rijpstra W.I.C."/>
            <person name="Sinninghe Damste J.S."/>
            <person name="Ravin N.V."/>
        </authorList>
    </citation>
    <scope>NUCLEOTIDE SEQUENCE [LARGE SCALE GENOMIC DNA]</scope>
    <source>
        <strain evidence="7">PX69</strain>
    </source>
</reference>
<evidence type="ECO:0000256" key="4">
    <source>
        <dbReference type="SAM" id="SignalP"/>
    </source>
</evidence>
<evidence type="ECO:0000256" key="2">
    <source>
        <dbReference type="ARBA" id="ARBA00022801"/>
    </source>
</evidence>
<protein>
    <submittedName>
        <fullName evidence="6">Sulfatase</fullName>
    </submittedName>
</protein>
<feature type="region of interest" description="Disordered" evidence="3">
    <location>
        <begin position="449"/>
        <end position="503"/>
    </location>
</feature>
<feature type="domain" description="Sulfatase N-terminal" evidence="5">
    <location>
        <begin position="33"/>
        <end position="134"/>
    </location>
</feature>
<feature type="chain" id="PRO_5024801669" evidence="4">
    <location>
        <begin position="29"/>
        <end position="503"/>
    </location>
</feature>
<dbReference type="Proteomes" id="UP000326837">
    <property type="component" value="Chromosome"/>
</dbReference>
<dbReference type="PANTHER" id="PTHR43751:SF1">
    <property type="entry name" value="SULFATASE ATSG-RELATED"/>
    <property type="match status" value="1"/>
</dbReference>
<dbReference type="KEGG" id="lpav:PLANPX_0171"/>
<dbReference type="PROSITE" id="PS00523">
    <property type="entry name" value="SULFATASE_1"/>
    <property type="match status" value="1"/>
</dbReference>
<dbReference type="InterPro" id="IPR017850">
    <property type="entry name" value="Alkaline_phosphatase_core_sf"/>
</dbReference>
<sequence>MKFFLTRILWIFSILMAPLSFSSLNAHAETTRPNFVFIIADDVSPDDLACYAKSPAKTPNIDRLAAEGRLFERAYLTCSSCSPTRCSIITGRYPHNTGAPELHMPLPAGQFMFPQALREAGYFTVLAGKNHMGPAVDAAFDEITPPAGPGGEQRWVRHLRERPKDKPFFMWFASTDAHREWQATDADPKYDPADVVVPPFLIDGPETRQDLAHYYHEISRLDRFIGNVVEELKRQGIAENTYVIFTADNGRPFPRCKTRLYDSGVRTPFIVWRPGTIAPGKTESIISVIDLAPTLLQLAGVPLDPRLQGVSIEPILADPAATVRDYAFSEHNWHVGQAHERSVRDGRWLYIRNAYPEIRSECVESGPEFPAGKELWDYQAAGKLNADQGDIFLQPRPREEFYDVQADPQQLKNLLDPAKNPELGSALQQEYENPHMRLSKLLDQWTAETGDTVPKNPTPGVPVTGRGQGMDAGFQHQELPGATKNASSINAPGPVRDTTSLKP</sequence>
<dbReference type="InterPro" id="IPR024607">
    <property type="entry name" value="Sulfatase_CS"/>
</dbReference>
<dbReference type="EMBL" id="AP021861">
    <property type="protein sequence ID" value="BBO30559.1"/>
    <property type="molecule type" value="Genomic_DNA"/>
</dbReference>
<dbReference type="InterPro" id="IPR000917">
    <property type="entry name" value="Sulfatase_N"/>
</dbReference>
<organism evidence="6 7">
    <name type="scientific">Lacipirellula parvula</name>
    <dbReference type="NCBI Taxonomy" id="2650471"/>
    <lineage>
        <taxon>Bacteria</taxon>
        <taxon>Pseudomonadati</taxon>
        <taxon>Planctomycetota</taxon>
        <taxon>Planctomycetia</taxon>
        <taxon>Pirellulales</taxon>
        <taxon>Lacipirellulaceae</taxon>
        <taxon>Lacipirellula</taxon>
    </lineage>
</organism>
<dbReference type="GO" id="GO:0016787">
    <property type="term" value="F:hydrolase activity"/>
    <property type="evidence" value="ECO:0007669"/>
    <property type="project" value="UniProtKB-KW"/>
</dbReference>
<feature type="signal peptide" evidence="4">
    <location>
        <begin position="1"/>
        <end position="28"/>
    </location>
</feature>
<keyword evidence="7" id="KW-1185">Reference proteome</keyword>
<gene>
    <name evidence="6" type="ORF">PLANPX_0171</name>
</gene>
<dbReference type="AlphaFoldDB" id="A0A5K7XBU5"/>
<evidence type="ECO:0000313" key="7">
    <source>
        <dbReference type="Proteomes" id="UP000326837"/>
    </source>
</evidence>
<dbReference type="RefSeq" id="WP_152096883.1">
    <property type="nucleotide sequence ID" value="NZ_AP021861.1"/>
</dbReference>
<feature type="domain" description="Sulfatase N-terminal" evidence="5">
    <location>
        <begin position="159"/>
        <end position="301"/>
    </location>
</feature>
<evidence type="ECO:0000313" key="6">
    <source>
        <dbReference type="EMBL" id="BBO30559.1"/>
    </source>
</evidence>
<dbReference type="SUPFAM" id="SSF53649">
    <property type="entry name" value="Alkaline phosphatase-like"/>
    <property type="match status" value="1"/>
</dbReference>
<dbReference type="Pfam" id="PF00884">
    <property type="entry name" value="Sulfatase"/>
    <property type="match status" value="2"/>
</dbReference>
<evidence type="ECO:0000256" key="3">
    <source>
        <dbReference type="SAM" id="MobiDB-lite"/>
    </source>
</evidence>